<accession>A0AAP2Z8G6</accession>
<evidence type="ECO:0000313" key="3">
    <source>
        <dbReference type="Proteomes" id="UP001321047"/>
    </source>
</evidence>
<dbReference type="InterPro" id="IPR010839">
    <property type="entry name" value="AtuA_N"/>
</dbReference>
<keyword evidence="3" id="KW-1185">Reference proteome</keyword>
<organism evidence="2 3">
    <name type="scientific">Natronosalvus hydrolyticus</name>
    <dbReference type="NCBI Taxonomy" id="2979988"/>
    <lineage>
        <taxon>Archaea</taxon>
        <taxon>Methanobacteriati</taxon>
        <taxon>Methanobacteriota</taxon>
        <taxon>Stenosarchaea group</taxon>
        <taxon>Halobacteria</taxon>
        <taxon>Halobacteriales</taxon>
        <taxon>Natrialbaceae</taxon>
        <taxon>Natronosalvus</taxon>
    </lineage>
</organism>
<evidence type="ECO:0000259" key="1">
    <source>
        <dbReference type="Pfam" id="PF07287"/>
    </source>
</evidence>
<dbReference type="EMBL" id="JAOPJZ010000008">
    <property type="protein sequence ID" value="MCU4752647.1"/>
    <property type="molecule type" value="Genomic_DNA"/>
</dbReference>
<dbReference type="Proteomes" id="UP001321047">
    <property type="component" value="Unassembled WGS sequence"/>
</dbReference>
<comment type="caution">
    <text evidence="2">The sequence shown here is derived from an EMBL/GenBank/DDBJ whole genome shotgun (WGS) entry which is preliminary data.</text>
</comment>
<name>A0AAP2Z8G6_9EURY</name>
<evidence type="ECO:0000313" key="2">
    <source>
        <dbReference type="EMBL" id="MCU4752647.1"/>
    </source>
</evidence>
<gene>
    <name evidence="2" type="ORF">OB919_11730</name>
</gene>
<sequence length="461" mass="50815">METETVTEIKILCPTGHLATVPFEEESFYKGLEKDPDFICADSGSSDIGPQPFGSDKSLSQREFQKHDLEHMLLASRDRDIPMIIGSASDTGSDEGVDGFLEIIEEIAAEYNLGEFTVAAIHSEVDKDVLLKKIDEGEDIDGLNNRDKLTKEIINNSRRVLGAVGVDPYIEALDQGADVIIAGRSVDPAIFAAPAIWSGIPEGVAYSSGKILECASLLAEPYAGKESVLGTIRSDEAIFESMCDYQRATPESVSAHAMYERANPYIEKVPRGELDMSECVYESVDEERTRVSGAKFETSNKPSIKLEGVKKVGERALMMIGIRDPYLIENMDQLLDWSRDTVSKKTDNGDDDYQLHYHVYGLNGVMGELEPSGEKSHEVGIAVEAIADTKETANKLAFMAGMSFFYVRVEGAKASSGNMAPISREAMQMNPAYEWTINHVVEVDDPMELCDMKLKTMEDQQ</sequence>
<dbReference type="RefSeq" id="WP_342808976.1">
    <property type="nucleotide sequence ID" value="NZ_JAOPJZ010000008.1"/>
</dbReference>
<dbReference type="Pfam" id="PF07287">
    <property type="entry name" value="AtuA"/>
    <property type="match status" value="2"/>
</dbReference>
<proteinExistence type="predicted"/>
<feature type="domain" description="Acyclic terpene utilisation N-terminal" evidence="1">
    <location>
        <begin position="35"/>
        <end position="222"/>
    </location>
</feature>
<feature type="domain" description="Acyclic terpene utilisation N-terminal" evidence="1">
    <location>
        <begin position="248"/>
        <end position="417"/>
    </location>
</feature>
<reference evidence="2 3" key="1">
    <citation type="submission" date="2022-09" db="EMBL/GenBank/DDBJ databases">
        <title>Enrichment on poylsaccharides allowed isolation of novel metabolic and taxonomic groups of Haloarchaea.</title>
        <authorList>
            <person name="Sorokin D.Y."/>
            <person name="Elcheninov A.G."/>
            <person name="Khizhniak T.V."/>
            <person name="Kolganova T.V."/>
            <person name="Kublanov I.V."/>
        </authorList>
    </citation>
    <scope>NUCLEOTIDE SEQUENCE [LARGE SCALE GENOMIC DNA]</scope>
    <source>
        <strain evidence="2 3">AArc-curdl1</strain>
    </source>
</reference>
<dbReference type="AlphaFoldDB" id="A0AAP2Z8G6"/>
<protein>
    <submittedName>
        <fullName evidence="2">DUF1446 domain-containing protein</fullName>
    </submittedName>
</protein>